<gene>
    <name evidence="1" type="ORF">ACFFF8_21425</name>
</gene>
<dbReference type="Proteomes" id="UP001589858">
    <property type="component" value="Unassembled WGS sequence"/>
</dbReference>
<accession>A0ABV6SDV4</accession>
<dbReference type="EMBL" id="JBHLTM010000081">
    <property type="protein sequence ID" value="MFC0687151.1"/>
    <property type="molecule type" value="Genomic_DNA"/>
</dbReference>
<comment type="caution">
    <text evidence="1">The sequence shown here is derived from an EMBL/GenBank/DDBJ whole genome shotgun (WGS) entry which is preliminary data.</text>
</comment>
<evidence type="ECO:0000313" key="1">
    <source>
        <dbReference type="EMBL" id="MFC0687151.1"/>
    </source>
</evidence>
<evidence type="ECO:0000313" key="2">
    <source>
        <dbReference type="Proteomes" id="UP001589858"/>
    </source>
</evidence>
<proteinExistence type="predicted"/>
<feature type="non-terminal residue" evidence="1">
    <location>
        <position position="64"/>
    </location>
</feature>
<reference evidence="1 2" key="1">
    <citation type="submission" date="2024-09" db="EMBL/GenBank/DDBJ databases">
        <authorList>
            <person name="Sun Q."/>
            <person name="Mori K."/>
        </authorList>
    </citation>
    <scope>NUCLEOTIDE SEQUENCE [LARGE SCALE GENOMIC DNA]</scope>
    <source>
        <strain evidence="1 2">CICC 11035S</strain>
    </source>
</reference>
<organism evidence="1 2">
    <name type="scientific">Novosphingobium clariflavum</name>
    <dbReference type="NCBI Taxonomy" id="2029884"/>
    <lineage>
        <taxon>Bacteria</taxon>
        <taxon>Pseudomonadati</taxon>
        <taxon>Pseudomonadota</taxon>
        <taxon>Alphaproteobacteria</taxon>
        <taxon>Sphingomonadales</taxon>
        <taxon>Sphingomonadaceae</taxon>
        <taxon>Novosphingobium</taxon>
    </lineage>
</organism>
<sequence length="64" mass="7395">MTFKNMIQDATFQRLRANWDQQQPLKGTPHEQDFVPVCKLFNLICPPLSGPETMIVWTTKGTMN</sequence>
<protein>
    <submittedName>
        <fullName evidence="1">Uncharacterized protein</fullName>
    </submittedName>
</protein>
<name>A0ABV6SDV4_9SPHN</name>
<keyword evidence="2" id="KW-1185">Reference proteome</keyword>